<accession>A0AA37HB95</accession>
<feature type="signal peptide" evidence="1">
    <location>
        <begin position="1"/>
        <end position="23"/>
    </location>
</feature>
<keyword evidence="3" id="KW-1185">Reference proteome</keyword>
<dbReference type="RefSeq" id="WP_165795858.1">
    <property type="nucleotide sequence ID" value="NZ_BPQJ01000012.1"/>
</dbReference>
<dbReference type="Proteomes" id="UP001055286">
    <property type="component" value="Unassembled WGS sequence"/>
</dbReference>
<evidence type="ECO:0000313" key="3">
    <source>
        <dbReference type="Proteomes" id="UP001055286"/>
    </source>
</evidence>
<dbReference type="AlphaFoldDB" id="A0AA37HB95"/>
<evidence type="ECO:0000256" key="1">
    <source>
        <dbReference type="SAM" id="SignalP"/>
    </source>
</evidence>
<keyword evidence="1" id="KW-0732">Signal</keyword>
<reference evidence="2" key="2">
    <citation type="submission" date="2021-08" db="EMBL/GenBank/DDBJ databases">
        <authorList>
            <person name="Tani A."/>
            <person name="Ola A."/>
            <person name="Ogura Y."/>
            <person name="Katsura K."/>
            <person name="Hayashi T."/>
        </authorList>
    </citation>
    <scope>NUCLEOTIDE SEQUENCE</scope>
    <source>
        <strain evidence="2">JCM 32048</strain>
    </source>
</reference>
<organism evidence="2 3">
    <name type="scientific">Methylobacterium frigidaeris</name>
    <dbReference type="NCBI Taxonomy" id="2038277"/>
    <lineage>
        <taxon>Bacteria</taxon>
        <taxon>Pseudomonadati</taxon>
        <taxon>Pseudomonadota</taxon>
        <taxon>Alphaproteobacteria</taxon>
        <taxon>Hyphomicrobiales</taxon>
        <taxon>Methylobacteriaceae</taxon>
        <taxon>Methylobacterium</taxon>
    </lineage>
</organism>
<reference evidence="2" key="1">
    <citation type="journal article" date="2016" name="Front. Microbiol.">
        <title>Genome Sequence of the Piezophilic, Mesophilic Sulfate-Reducing Bacterium Desulfovibrio indicus J2T.</title>
        <authorList>
            <person name="Cao J."/>
            <person name="Maignien L."/>
            <person name="Shao Z."/>
            <person name="Alain K."/>
            <person name="Jebbar M."/>
        </authorList>
    </citation>
    <scope>NUCLEOTIDE SEQUENCE</scope>
    <source>
        <strain evidence="2">JCM 32048</strain>
    </source>
</reference>
<protein>
    <submittedName>
        <fullName evidence="2">Uncharacterized protein</fullName>
    </submittedName>
</protein>
<comment type="caution">
    <text evidence="2">The sequence shown here is derived from an EMBL/GenBank/DDBJ whole genome shotgun (WGS) entry which is preliminary data.</text>
</comment>
<name>A0AA37HB95_9HYPH</name>
<evidence type="ECO:0000313" key="2">
    <source>
        <dbReference type="EMBL" id="GJD62761.1"/>
    </source>
</evidence>
<dbReference type="EMBL" id="BPQJ01000012">
    <property type="protein sequence ID" value="GJD62761.1"/>
    <property type="molecule type" value="Genomic_DNA"/>
</dbReference>
<sequence length="57" mass="5833">MLSVIRFLATAVILAGWAPLSPAGSAHIVPIDLTGGTTGEAPASENTCPLRAWPYIG</sequence>
<proteinExistence type="predicted"/>
<feature type="chain" id="PRO_5041441568" evidence="1">
    <location>
        <begin position="24"/>
        <end position="57"/>
    </location>
</feature>
<gene>
    <name evidence="2" type="ORF">MPEAHAMD_2919</name>
</gene>